<evidence type="ECO:0000313" key="1">
    <source>
        <dbReference type="EMBL" id="AWS00680.1"/>
    </source>
</evidence>
<dbReference type="OrthoDB" id="36284at2157"/>
<dbReference type="GeneID" id="36835690"/>
<accession>A0A2U9IXD5</accession>
<proteinExistence type="predicted"/>
<reference evidence="2" key="3">
    <citation type="submission" date="2020-03" db="EMBL/GenBank/DDBJ databases">
        <title>Sequencing and Assembly of Multiple Reported Metal-Biooxidizing Members of the Extremely Thermoacidophilic Archaeal Family Sulfolobaceae.</title>
        <authorList>
            <person name="Counts J.A."/>
            <person name="Kelly R.M."/>
        </authorList>
    </citation>
    <scope>NUCLEOTIDE SEQUENCE [LARGE SCALE GENOMIC DNA]</scope>
    <source>
        <strain evidence="2">HO1-1</strain>
    </source>
</reference>
<organism evidence="1 2">
    <name type="scientific">Metallosphaera hakonensis JCM 8857 = DSM 7519</name>
    <dbReference type="NCBI Taxonomy" id="1293036"/>
    <lineage>
        <taxon>Archaea</taxon>
        <taxon>Thermoproteota</taxon>
        <taxon>Thermoprotei</taxon>
        <taxon>Sulfolobales</taxon>
        <taxon>Sulfolobaceae</taxon>
        <taxon>Metallosphaera</taxon>
    </lineage>
</organism>
<protein>
    <submittedName>
        <fullName evidence="1">Uncharacterized protein</fullName>
    </submittedName>
</protein>
<name>A0A2U9IXD5_9CREN</name>
<gene>
    <name evidence="1" type="ORF">DFR87_10070</name>
</gene>
<dbReference type="EMBL" id="CP029287">
    <property type="protein sequence ID" value="AWS00680.1"/>
    <property type="molecule type" value="Genomic_DNA"/>
</dbReference>
<keyword evidence="2" id="KW-1185">Reference proteome</keyword>
<dbReference type="STRING" id="1293036.GCA_001315825_00601"/>
<sequence length="337" mass="38112">MFLEDELGLKHGEKVGLDERLLAIEQLPQIAKILNLSLSWKQSLNLHGPDGTEVTVEGEGEKLEAVTPILEGSIPWTFPRISPEHLRAMIRDLIPCNEGTGYLNPSPWEREISSARVARLAPGEVGTDKPEERETGQHKLETGLYNVYFHYLNPLYISSIGPRESFSVTSFMVSIQGSSVSYTLVSREPFVMSFEHGNVKLDREVKVTKSTSWKEAKPHRLAWDVMNPVLDLDCKPKFKVSLFRIEPSSVVPVFLKYDGGINMGLLNMDDRPVISNIYLAARITSASITDPRSMVEEGMEPEFDRIRVPIRRWGYLSIHLEVKRLLEGLLKRKIISS</sequence>
<reference evidence="1 2" key="1">
    <citation type="submission" date="2018-05" db="EMBL/GenBank/DDBJ databases">
        <title>Complete Genome Sequences of Extremely Thermoacidophilic, Metal-Mobilizing Type-Strain Members of the Archaeal Family Sulfolobaceae: Acidianus brierleyi DSM-1651T, Acidianus sulfidivorans DSM-18786T, Metallosphaera hakonensis DSM-7519T, and Metallosphaera prunae DSM-10039T.</title>
        <authorList>
            <person name="Counts J.A."/>
            <person name="Kelly R.M."/>
        </authorList>
    </citation>
    <scope>NUCLEOTIDE SEQUENCE [LARGE SCALE GENOMIC DNA]</scope>
    <source>
        <strain evidence="1 2">HO1-1</strain>
    </source>
</reference>
<evidence type="ECO:0000313" key="2">
    <source>
        <dbReference type="Proteomes" id="UP000247586"/>
    </source>
</evidence>
<dbReference type="KEGG" id="mhk:DFR87_10070"/>
<dbReference type="AlphaFoldDB" id="A0A2U9IXD5"/>
<dbReference type="RefSeq" id="WP_110369822.1">
    <property type="nucleotide sequence ID" value="NZ_CP029287.2"/>
</dbReference>
<reference evidence="2" key="2">
    <citation type="submission" date="2020-03" db="EMBL/GenBank/DDBJ databases">
        <title>Complete Genome Sequences of Extremely Thermoacidophilic, Metal-Mobilizing Type-Strain Members of the Archaeal Family Sulfolobaceae: Acidianus brierleyi DSM-1651T, Acidianus sulfidivorans DSM-18786T, Metallosphaera hakonensis DSM-7519T, and Metallosphaera prunae DSM-10039T.</title>
        <authorList>
            <person name="Counts J.A."/>
            <person name="Kelly R.M."/>
        </authorList>
    </citation>
    <scope>NUCLEOTIDE SEQUENCE [LARGE SCALE GENOMIC DNA]</scope>
    <source>
        <strain evidence="2">HO1-1</strain>
    </source>
</reference>
<dbReference type="Proteomes" id="UP000247586">
    <property type="component" value="Chromosome"/>
</dbReference>